<dbReference type="InterPro" id="IPR047589">
    <property type="entry name" value="DUF11_rpt"/>
</dbReference>
<geneLocation type="plasmid" evidence="3 4">
    <name>pSCL4</name>
</geneLocation>
<accession>B5GRX0</accession>
<evidence type="ECO:0000313" key="4">
    <source>
        <dbReference type="Proteomes" id="UP000002357"/>
    </source>
</evidence>
<dbReference type="eggNOG" id="COG1361">
    <property type="taxonomic scope" value="Bacteria"/>
</dbReference>
<dbReference type="Proteomes" id="UP000002357">
    <property type="component" value="Plasmid pSCL4"/>
</dbReference>
<evidence type="ECO:0000259" key="2">
    <source>
        <dbReference type="Pfam" id="PF25549"/>
    </source>
</evidence>
<name>B5GRX0_STRCL</name>
<feature type="compositionally biased region" description="Gly residues" evidence="1">
    <location>
        <begin position="22"/>
        <end position="32"/>
    </location>
</feature>
<dbReference type="Pfam" id="PF25549">
    <property type="entry name" value="DUF7927"/>
    <property type="match status" value="1"/>
</dbReference>
<protein>
    <recommendedName>
        <fullName evidence="2">DUF7927 domain-containing protein</fullName>
    </recommendedName>
</protein>
<feature type="region of interest" description="Disordered" evidence="1">
    <location>
        <begin position="1"/>
        <end position="78"/>
    </location>
</feature>
<organism evidence="3 4">
    <name type="scientific">Streptomyces clavuligerus</name>
    <dbReference type="NCBI Taxonomy" id="1901"/>
    <lineage>
        <taxon>Bacteria</taxon>
        <taxon>Bacillati</taxon>
        <taxon>Actinomycetota</taxon>
        <taxon>Actinomycetes</taxon>
        <taxon>Kitasatosporales</taxon>
        <taxon>Streptomycetaceae</taxon>
        <taxon>Streptomyces</taxon>
    </lineage>
</organism>
<dbReference type="EMBL" id="CM000914">
    <property type="protein sequence ID" value="EFG03766.2"/>
    <property type="molecule type" value="Genomic_DNA"/>
</dbReference>
<dbReference type="InterPro" id="IPR057687">
    <property type="entry name" value="DUF7927"/>
</dbReference>
<keyword evidence="4" id="KW-1185">Reference proteome</keyword>
<dbReference type="AlphaFoldDB" id="B5GRX0"/>
<evidence type="ECO:0000256" key="1">
    <source>
        <dbReference type="SAM" id="MobiDB-lite"/>
    </source>
</evidence>
<evidence type="ECO:0000313" key="3">
    <source>
        <dbReference type="EMBL" id="EFG03766.2"/>
    </source>
</evidence>
<dbReference type="GO" id="GO:0005975">
    <property type="term" value="P:carbohydrate metabolic process"/>
    <property type="evidence" value="ECO:0007669"/>
    <property type="project" value="UniProtKB-ARBA"/>
</dbReference>
<gene>
    <name evidence="3" type="ORF">SCLAV_p0275</name>
</gene>
<feature type="domain" description="DUF7927" evidence="2">
    <location>
        <begin position="79"/>
        <end position="193"/>
    </location>
</feature>
<sequence>MVVRRGEQTGGAAGSPTTLGRRGTGTPTGGTGSRPPLVRILTLPRSTQRRPDPGSNESTTTTTVTGRPGLTIAKKQNGPATVKAGATVEYTITVTNTGATAYPAAGPASFTDDLSELLDDVRYNGDATATRGTTTYDEPVLTWSGALAPGENATITFSVTTNARTFGDLKLINTVVSDTPGNNCPARSVCHPRGTGQSGTGPVPARGRAQHTLNDLNVRFAEAPGARVVSGPKKPGLG</sequence>
<dbReference type="InterPro" id="IPR013783">
    <property type="entry name" value="Ig-like_fold"/>
</dbReference>
<dbReference type="Gene3D" id="2.60.40.10">
    <property type="entry name" value="Immunoglobulins"/>
    <property type="match status" value="1"/>
</dbReference>
<reference evidence="3 4" key="1">
    <citation type="journal article" date="2010" name="Genome Biol. Evol.">
        <title>The sequence of a 1.8-mb bacterial linear plasmid reveals a rich evolutionary reservoir of secondary metabolic pathways.</title>
        <authorList>
            <person name="Medema M.H."/>
            <person name="Trefzer A."/>
            <person name="Kovalchuk A."/>
            <person name="van den Berg M."/>
            <person name="Mueller U."/>
            <person name="Heijne W."/>
            <person name="Wu L."/>
            <person name="Alam M.T."/>
            <person name="Ronning C.M."/>
            <person name="Nierman W.C."/>
            <person name="Bovenberg R.A.L."/>
            <person name="Breitling R."/>
            <person name="Takano E."/>
        </authorList>
    </citation>
    <scope>NUCLEOTIDE SEQUENCE [LARGE SCALE GENOMIC DNA]</scope>
    <source>
        <strain evidence="4">ATCC 27064 / DSM 738 / JCM 4710 / NBRC 13307 / NCIMB 12785 / NRRL 3585 / VKM Ac-602</strain>
        <plasmid evidence="3">pSCL4</plasmid>
    </source>
</reference>
<proteinExistence type="predicted"/>
<keyword evidence="3" id="KW-0614">Plasmid</keyword>
<dbReference type="OrthoDB" id="134475at2"/>
<dbReference type="NCBIfam" id="TIGR01451">
    <property type="entry name" value="B_ant_repeat"/>
    <property type="match status" value="1"/>
</dbReference>